<dbReference type="RefSeq" id="WP_119298753.1">
    <property type="nucleotide sequence ID" value="NZ_BHGK01000001.1"/>
</dbReference>
<comment type="caution">
    <text evidence="1">The sequence shown here is derived from an EMBL/GenBank/DDBJ whole genome shotgun (WGS) entry which is preliminary data.</text>
</comment>
<dbReference type="Proteomes" id="UP000265643">
    <property type="component" value="Unassembled WGS sequence"/>
</dbReference>
<protein>
    <submittedName>
        <fullName evidence="1">Uncharacterized protein</fullName>
    </submittedName>
</protein>
<organism evidence="1 2">
    <name type="scientific">Mediterraneibacter butyricigenes</name>
    <dbReference type="NCBI Taxonomy" id="2316025"/>
    <lineage>
        <taxon>Bacteria</taxon>
        <taxon>Bacillati</taxon>
        <taxon>Bacillota</taxon>
        <taxon>Clostridia</taxon>
        <taxon>Lachnospirales</taxon>
        <taxon>Lachnospiraceae</taxon>
        <taxon>Mediterraneibacter</taxon>
    </lineage>
</organism>
<keyword evidence="2" id="KW-1185">Reference proteome</keyword>
<evidence type="ECO:0000313" key="2">
    <source>
        <dbReference type="Proteomes" id="UP000265643"/>
    </source>
</evidence>
<name>A0A391P226_9FIRM</name>
<dbReference type="AlphaFoldDB" id="A0A391P226"/>
<gene>
    <name evidence="1" type="ORF">KGMB01110_25300</name>
</gene>
<proteinExistence type="predicted"/>
<accession>A0A391P226</accession>
<reference evidence="2" key="1">
    <citation type="submission" date="2018-09" db="EMBL/GenBank/DDBJ databases">
        <title>Draft Genome Sequence of Mediterraneibacter sp. KCTC 15684.</title>
        <authorList>
            <person name="Kim J.S."/>
            <person name="Han K.I."/>
            <person name="Suh M.K."/>
            <person name="Lee K.C."/>
            <person name="Eom M.K."/>
            <person name="Lee J.H."/>
            <person name="Park S.H."/>
            <person name="Kang S.W."/>
            <person name="Park J.E."/>
            <person name="Oh B.S."/>
            <person name="Yu S.Y."/>
            <person name="Choi S.H."/>
            <person name="Lee D.H."/>
            <person name="Yoon H."/>
            <person name="Kim B."/>
            <person name="Yang S.J."/>
            <person name="Lee J.S."/>
        </authorList>
    </citation>
    <scope>NUCLEOTIDE SEQUENCE [LARGE SCALE GENOMIC DNA]</scope>
    <source>
        <strain evidence="2">KCTC 15684</strain>
    </source>
</reference>
<dbReference type="EMBL" id="BHGK01000001">
    <property type="protein sequence ID" value="GCA68094.1"/>
    <property type="molecule type" value="Genomic_DNA"/>
</dbReference>
<sequence length="87" mass="10281">MKIKVHENYEQIDRKNIDTFQKYEMSHPEENLYRCVICGEQACIGNSISCQGHRLIHNWCANRVFGYGNILEAFKWLEDQSSDEIIK</sequence>
<evidence type="ECO:0000313" key="1">
    <source>
        <dbReference type="EMBL" id="GCA68094.1"/>
    </source>
</evidence>